<protein>
    <recommendedName>
        <fullName evidence="2">Dermonecrotic toxin N-terminal domain-containing protein</fullName>
    </recommendedName>
</protein>
<feature type="domain" description="Dermonecrotic toxin N-terminal" evidence="2">
    <location>
        <begin position="33"/>
        <end position="291"/>
    </location>
</feature>
<dbReference type="AlphaFoldDB" id="A0A1C7ZAZ2"/>
<name>A0A1C7ZAZ2_PSESX</name>
<dbReference type="RefSeq" id="WP_065831394.1">
    <property type="nucleotide sequence ID" value="NZ_LGSI01000003.1"/>
</dbReference>
<dbReference type="EMBL" id="LGSI01000003">
    <property type="protein sequence ID" value="OCR27023.1"/>
    <property type="molecule type" value="Genomic_DNA"/>
</dbReference>
<sequence>MQTPNQSFRQGTIANRYATDQDKLKKIARDFIKDYPDIHGLAYAEARQLLFRHTGKWLDPDRIYWHRFSSAATSLATFTGWRHLGPPIESMTFVELMLHRFNVQDQIVSDELQLYGGFYTDGPRHEAFDERNEVALLPRQILDDFWALDFSARFSARMERFWTLHSENFLTLARSGFLAAAALQLRKGGLSVEQFKVIHQAVIGELRPVITLEALQSGVPSDSGLTVHTFDIGGYVCPESVRIVDGTGRQFVYLPGEATAFHVFASEQALYAWVQGRLGDVSARAAFTALFIRSAASRQLQGAAFDGTAEQIVNTPWVAGQSLINQRNVAIRGDVFAYLRGIARQQMQDDAQTLLTSNASLRKQIWIGYLNAFLNVFGALGPLGWPMALTLVGAGIANLGLNIDQAINGRDARQRKAGLIGSVFNAIFVVFNLPILLGLIRAARSGLTGPGGGGLPAGTPASAEYIPMVELHPVSPGAEGPGSTLRGIQMLTNGETWISLDDMPHRVVFNDELHAWTLTDPADPSASDTGWAVRLNARGEWESLESGPRPQPLIESDVRNELTPSPLLTVRSSFWDVHMAFNLEEEERLSQIGLARQKVAMNLPELGADDQVMQDPQGTGFVIDEWGDVHHVFKKADGSYVGGRIELYTTRDSSFNQYLRTGVAGALSQIDLIDELADDLQAIGLDNSVTLYRGGSDMRGTSGRFFRNGQIKAGDVLVSTDIASFSENPYIARAFCSSQAGHHSAGYATLGASAGFDDSSVVFELPARHYLGATPVAVFSNEPDEVESIFMPGRYFLIDGIQEVSGLNYKFVKVRLTEIPEPKAWHRLYDLRTGEPFSRERFAAKLGEEGRKLVDRFFPVNLRGLSV</sequence>
<feature type="transmembrane region" description="Helical" evidence="1">
    <location>
        <begin position="366"/>
        <end position="396"/>
    </location>
</feature>
<evidence type="ECO:0000256" key="1">
    <source>
        <dbReference type="SAM" id="Phobius"/>
    </source>
</evidence>
<dbReference type="Pfam" id="PF20178">
    <property type="entry name" value="ToxA_N"/>
    <property type="match status" value="1"/>
</dbReference>
<dbReference type="SUPFAM" id="SSF56399">
    <property type="entry name" value="ADP-ribosylation"/>
    <property type="match status" value="1"/>
</dbReference>
<keyword evidence="1" id="KW-0812">Transmembrane</keyword>
<proteinExistence type="predicted"/>
<dbReference type="PROSITE" id="PS51996">
    <property type="entry name" value="TR_MART"/>
    <property type="match status" value="1"/>
</dbReference>
<dbReference type="InterPro" id="IPR046673">
    <property type="entry name" value="ToxA_N"/>
</dbReference>
<reference evidence="3 4" key="1">
    <citation type="submission" date="2015-07" db="EMBL/GenBank/DDBJ databases">
        <title>Draft genome sequence of a diazotrophic, plant growth-promoting rhizobacterium of the Pseudomonas syringae complex.</title>
        <authorList>
            <person name="Patten C.L."/>
            <person name="Jeong H."/>
        </authorList>
    </citation>
    <scope>NUCLEOTIDE SEQUENCE [LARGE SCALE GENOMIC DNA]</scope>
    <source>
        <strain evidence="3 4">GR12-2</strain>
    </source>
</reference>
<feature type="transmembrane region" description="Helical" evidence="1">
    <location>
        <begin position="417"/>
        <end position="440"/>
    </location>
</feature>
<dbReference type="Proteomes" id="UP000093104">
    <property type="component" value="Unassembled WGS sequence"/>
</dbReference>
<dbReference type="Gene3D" id="3.90.176.10">
    <property type="entry name" value="Toxin ADP-ribosyltransferase, Chain A, domain 1"/>
    <property type="match status" value="1"/>
</dbReference>
<evidence type="ECO:0000313" key="4">
    <source>
        <dbReference type="Proteomes" id="UP000093104"/>
    </source>
</evidence>
<evidence type="ECO:0000313" key="3">
    <source>
        <dbReference type="EMBL" id="OCR27023.1"/>
    </source>
</evidence>
<gene>
    <name evidence="3" type="ORF">AFK24_00585</name>
</gene>
<evidence type="ECO:0000259" key="2">
    <source>
        <dbReference type="Pfam" id="PF20178"/>
    </source>
</evidence>
<organism evidence="3 4">
    <name type="scientific">Pseudomonas syringae</name>
    <dbReference type="NCBI Taxonomy" id="317"/>
    <lineage>
        <taxon>Bacteria</taxon>
        <taxon>Pseudomonadati</taxon>
        <taxon>Pseudomonadota</taxon>
        <taxon>Gammaproteobacteria</taxon>
        <taxon>Pseudomonadales</taxon>
        <taxon>Pseudomonadaceae</taxon>
        <taxon>Pseudomonas</taxon>
    </lineage>
</organism>
<accession>A0A1C7ZAZ2</accession>
<dbReference type="PATRIC" id="fig|317.243.peg.1494"/>
<comment type="caution">
    <text evidence="3">The sequence shown here is derived from an EMBL/GenBank/DDBJ whole genome shotgun (WGS) entry which is preliminary data.</text>
</comment>
<dbReference type="OrthoDB" id="5653126at2"/>
<keyword evidence="1" id="KW-1133">Transmembrane helix</keyword>
<keyword evidence="1" id="KW-0472">Membrane</keyword>